<sequence length="204" mass="22334">MGNFWIAQFDSSSSSSSSTRPSSPAIVHNTSNEVTTGSAFSSCLGITKSTSKEGTHSGTRSACSSRLDEVSLYGQILPITPTLRIFRFAELKKATRKFSPDTVLERGGFGTVFKGWIDEKTFAPIKAGSGMCIAVKKLNSESLQELEEWLSELNILGSLSHPNIVRLLGHCEKDKELLLVYEFMPRGSLANHLFSSKQQTILIL</sequence>
<proteinExistence type="predicted"/>
<protein>
    <submittedName>
        <fullName evidence="1">Uncharacterized protein</fullName>
    </submittedName>
</protein>
<dbReference type="Proteomes" id="UP001234297">
    <property type="component" value="Chromosome 1"/>
</dbReference>
<name>A0ACC2MPA0_PERAE</name>
<accession>A0ACC2MPA0</accession>
<evidence type="ECO:0000313" key="2">
    <source>
        <dbReference type="Proteomes" id="UP001234297"/>
    </source>
</evidence>
<gene>
    <name evidence="1" type="ORF">MRB53_000212</name>
</gene>
<evidence type="ECO:0000313" key="1">
    <source>
        <dbReference type="EMBL" id="KAJ8647189.1"/>
    </source>
</evidence>
<organism evidence="1 2">
    <name type="scientific">Persea americana</name>
    <name type="common">Avocado</name>
    <dbReference type="NCBI Taxonomy" id="3435"/>
    <lineage>
        <taxon>Eukaryota</taxon>
        <taxon>Viridiplantae</taxon>
        <taxon>Streptophyta</taxon>
        <taxon>Embryophyta</taxon>
        <taxon>Tracheophyta</taxon>
        <taxon>Spermatophyta</taxon>
        <taxon>Magnoliopsida</taxon>
        <taxon>Magnoliidae</taxon>
        <taxon>Laurales</taxon>
        <taxon>Lauraceae</taxon>
        <taxon>Persea</taxon>
    </lineage>
</organism>
<comment type="caution">
    <text evidence="1">The sequence shown here is derived from an EMBL/GenBank/DDBJ whole genome shotgun (WGS) entry which is preliminary data.</text>
</comment>
<reference evidence="1 2" key="1">
    <citation type="journal article" date="2022" name="Hortic Res">
        <title>A haplotype resolved chromosomal level avocado genome allows analysis of novel avocado genes.</title>
        <authorList>
            <person name="Nath O."/>
            <person name="Fletcher S.J."/>
            <person name="Hayward A."/>
            <person name="Shaw L.M."/>
            <person name="Masouleh A.K."/>
            <person name="Furtado A."/>
            <person name="Henry R.J."/>
            <person name="Mitter N."/>
        </authorList>
    </citation>
    <scope>NUCLEOTIDE SEQUENCE [LARGE SCALE GENOMIC DNA]</scope>
    <source>
        <strain evidence="2">cv. Hass</strain>
    </source>
</reference>
<dbReference type="EMBL" id="CM056809">
    <property type="protein sequence ID" value="KAJ8647189.1"/>
    <property type="molecule type" value="Genomic_DNA"/>
</dbReference>
<keyword evidence="2" id="KW-1185">Reference proteome</keyword>